<dbReference type="InterPro" id="IPR018484">
    <property type="entry name" value="FGGY_N"/>
</dbReference>
<dbReference type="InterPro" id="IPR043129">
    <property type="entry name" value="ATPase_NBD"/>
</dbReference>
<name>A0ABY1JM92_9BACL</name>
<dbReference type="InterPro" id="IPR018485">
    <property type="entry name" value="FGGY_C"/>
</dbReference>
<gene>
    <name evidence="6" type="ORF">SAMN05421578_10258</name>
</gene>
<evidence type="ECO:0000313" key="6">
    <source>
        <dbReference type="EMBL" id="SIQ45318.1"/>
    </source>
</evidence>
<evidence type="ECO:0000256" key="1">
    <source>
        <dbReference type="ARBA" id="ARBA00009156"/>
    </source>
</evidence>
<dbReference type="RefSeq" id="WP_068592829.1">
    <property type="nucleotide sequence ID" value="NZ_FTNK01000002.1"/>
</dbReference>
<keyword evidence="2" id="KW-0808">Transferase</keyword>
<dbReference type="Pfam" id="PF00370">
    <property type="entry name" value="FGGY_N"/>
    <property type="match status" value="1"/>
</dbReference>
<dbReference type="Pfam" id="PF02782">
    <property type="entry name" value="FGGY_C"/>
    <property type="match status" value="1"/>
</dbReference>
<dbReference type="InterPro" id="IPR050406">
    <property type="entry name" value="FGGY_Carb_Kinase"/>
</dbReference>
<dbReference type="PANTHER" id="PTHR43095">
    <property type="entry name" value="SUGAR KINASE"/>
    <property type="match status" value="1"/>
</dbReference>
<dbReference type="InterPro" id="IPR018483">
    <property type="entry name" value="Carb_kinase_FGGY_CS"/>
</dbReference>
<feature type="domain" description="Carbohydrate kinase FGGY N-terminal" evidence="4">
    <location>
        <begin position="3"/>
        <end position="248"/>
    </location>
</feature>
<dbReference type="CDD" id="cd07773">
    <property type="entry name" value="ASKHA_NBD_FGGY_FK"/>
    <property type="match status" value="1"/>
</dbReference>
<sequence>MKYLLTLDVGTTAVKAALFDEHLKPCALVIQEYTLLTPQTDWVELPSEIYWDTVVLCIQQVMAESGVPRDEIAAITCTTQGETLIPITQDGQVLHNAIVWMDARAKVEALTVGGQYTKERFYHKTGVPEASPYTPLCKLIWLKNNLPDVYLHTHKFLLVEDYLVYRLSGRFVTNPAVLCSSGYFDVLQNDLWHEILERNGLDADKIPGVLPCGSVVAPLCQAAALELGLDTSTFVTTGAMDQVAAAVGIGNINPGTVNESTGTCLCVAATVQDPHLYSWSSVAVYSHALPGRYLKVVVTQTAGMILKWFRDEFCVDLLGTGDFARMDELAKVEPAGSRNLMLFPYLTGMESDPAARGVFFGFGLDTSRGCFIRAVMESVGYTLKQNLAQMGLAPECLYSLGGGARSTVWNQIKANICNTEIRVSETSESASLGAAMLGGVACGIFSDLDDACLKLHEGDVFSPQLELVARYKEGYVRFNAMYEYFKPLFVEG</sequence>
<evidence type="ECO:0000256" key="2">
    <source>
        <dbReference type="ARBA" id="ARBA00022679"/>
    </source>
</evidence>
<comment type="caution">
    <text evidence="6">The sequence shown here is derived from an EMBL/GenBank/DDBJ whole genome shotgun (WGS) entry which is preliminary data.</text>
</comment>
<dbReference type="Proteomes" id="UP000186666">
    <property type="component" value="Unassembled WGS sequence"/>
</dbReference>
<dbReference type="PROSITE" id="PS00933">
    <property type="entry name" value="FGGY_KINASES_1"/>
    <property type="match status" value="1"/>
</dbReference>
<evidence type="ECO:0000259" key="4">
    <source>
        <dbReference type="Pfam" id="PF00370"/>
    </source>
</evidence>
<keyword evidence="7" id="KW-1185">Reference proteome</keyword>
<dbReference type="PANTHER" id="PTHR43095:SF5">
    <property type="entry name" value="XYLULOSE KINASE"/>
    <property type="match status" value="1"/>
</dbReference>
<protein>
    <submittedName>
        <fullName evidence="6">Xylulokinase</fullName>
    </submittedName>
</protein>
<dbReference type="Gene3D" id="3.30.420.40">
    <property type="match status" value="2"/>
</dbReference>
<keyword evidence="3" id="KW-0418">Kinase</keyword>
<dbReference type="EMBL" id="FTNK01000002">
    <property type="protein sequence ID" value="SIQ45318.1"/>
    <property type="molecule type" value="Genomic_DNA"/>
</dbReference>
<evidence type="ECO:0000259" key="5">
    <source>
        <dbReference type="Pfam" id="PF02782"/>
    </source>
</evidence>
<organism evidence="6 7">
    <name type="scientific">Paenibacillus macquariensis</name>
    <dbReference type="NCBI Taxonomy" id="948756"/>
    <lineage>
        <taxon>Bacteria</taxon>
        <taxon>Bacillati</taxon>
        <taxon>Bacillota</taxon>
        <taxon>Bacilli</taxon>
        <taxon>Bacillales</taxon>
        <taxon>Paenibacillaceae</taxon>
        <taxon>Paenibacillus</taxon>
    </lineage>
</organism>
<feature type="domain" description="Carbohydrate kinase FGGY C-terminal" evidence="5">
    <location>
        <begin position="260"/>
        <end position="442"/>
    </location>
</feature>
<comment type="similarity">
    <text evidence="1">Belongs to the FGGY kinase family.</text>
</comment>
<accession>A0ABY1JM92</accession>
<evidence type="ECO:0000313" key="7">
    <source>
        <dbReference type="Proteomes" id="UP000186666"/>
    </source>
</evidence>
<dbReference type="InterPro" id="IPR000577">
    <property type="entry name" value="Carb_kinase_FGGY"/>
</dbReference>
<dbReference type="SUPFAM" id="SSF53067">
    <property type="entry name" value="Actin-like ATPase domain"/>
    <property type="match status" value="2"/>
</dbReference>
<dbReference type="PIRSF" id="PIRSF000538">
    <property type="entry name" value="GlpK"/>
    <property type="match status" value="1"/>
</dbReference>
<proteinExistence type="inferred from homology"/>
<evidence type="ECO:0000256" key="3">
    <source>
        <dbReference type="ARBA" id="ARBA00022777"/>
    </source>
</evidence>
<reference evidence="6 7" key="1">
    <citation type="submission" date="2017-01" db="EMBL/GenBank/DDBJ databases">
        <authorList>
            <person name="Varghese N."/>
            <person name="Submissions S."/>
        </authorList>
    </citation>
    <scope>NUCLEOTIDE SEQUENCE [LARGE SCALE GENOMIC DNA]</scope>
    <source>
        <strain evidence="6 7">ATCC 23464</strain>
    </source>
</reference>